<name>A0A2T3HL91_9SPHI</name>
<dbReference type="EMBL" id="PYLS01000005">
    <property type="protein sequence ID" value="PST83189.1"/>
    <property type="molecule type" value="Genomic_DNA"/>
</dbReference>
<dbReference type="Proteomes" id="UP000240912">
    <property type="component" value="Unassembled WGS sequence"/>
</dbReference>
<organism evidence="1 2">
    <name type="scientific">Pedobacter yulinensis</name>
    <dbReference type="NCBI Taxonomy" id="2126353"/>
    <lineage>
        <taxon>Bacteria</taxon>
        <taxon>Pseudomonadati</taxon>
        <taxon>Bacteroidota</taxon>
        <taxon>Sphingobacteriia</taxon>
        <taxon>Sphingobacteriales</taxon>
        <taxon>Sphingobacteriaceae</taxon>
        <taxon>Pedobacter</taxon>
    </lineage>
</organism>
<dbReference type="AlphaFoldDB" id="A0A2T3HL91"/>
<proteinExistence type="predicted"/>
<sequence>MGFFLYAESISRCLSVKHFDIQYFTSYSVLRKTVQFRSTESDTLRMRFDAYFGTVQKQKTLQMMSSAGF</sequence>
<protein>
    <submittedName>
        <fullName evidence="1">Uncharacterized protein</fullName>
    </submittedName>
</protein>
<comment type="caution">
    <text evidence="1">The sequence shown here is derived from an EMBL/GenBank/DDBJ whole genome shotgun (WGS) entry which is preliminary data.</text>
</comment>
<evidence type="ECO:0000313" key="1">
    <source>
        <dbReference type="EMBL" id="PST83189.1"/>
    </source>
</evidence>
<keyword evidence="2" id="KW-1185">Reference proteome</keyword>
<reference evidence="1 2" key="1">
    <citation type="submission" date="2018-03" db="EMBL/GenBank/DDBJ databases">
        <authorList>
            <person name="Keele B.F."/>
        </authorList>
    </citation>
    <scope>NUCLEOTIDE SEQUENCE [LARGE SCALE GENOMIC DNA]</scope>
    <source>
        <strain evidence="1 2">YL28-9</strain>
    </source>
</reference>
<evidence type="ECO:0000313" key="2">
    <source>
        <dbReference type="Proteomes" id="UP000240912"/>
    </source>
</evidence>
<gene>
    <name evidence="1" type="ORF">C7T94_11355</name>
</gene>
<accession>A0A2T3HL91</accession>